<dbReference type="InterPro" id="IPR050317">
    <property type="entry name" value="Plant_Fungal_Acyltransferase"/>
</dbReference>
<dbReference type="InterPro" id="IPR023213">
    <property type="entry name" value="CAT-like_dom_sf"/>
</dbReference>
<evidence type="ECO:0000256" key="1">
    <source>
        <dbReference type="ARBA" id="ARBA00022679"/>
    </source>
</evidence>
<dbReference type="RefSeq" id="XP_040746622.1">
    <property type="nucleotide sequence ID" value="XM_040889657.1"/>
</dbReference>
<reference evidence="2 3" key="1">
    <citation type="submission" date="2016-07" db="EMBL/GenBank/DDBJ databases">
        <title>Pervasive Adenine N6-methylation of Active Genes in Fungi.</title>
        <authorList>
            <consortium name="DOE Joint Genome Institute"/>
            <person name="Mondo S.J."/>
            <person name="Dannebaum R.O."/>
            <person name="Kuo R.C."/>
            <person name="Labutti K."/>
            <person name="Haridas S."/>
            <person name="Kuo A."/>
            <person name="Salamov A."/>
            <person name="Ahrendt S.R."/>
            <person name="Lipzen A."/>
            <person name="Sullivan W."/>
            <person name="Andreopoulos W.B."/>
            <person name="Clum A."/>
            <person name="Lindquist E."/>
            <person name="Daum C."/>
            <person name="Ramamoorthy G.K."/>
            <person name="Gryganskyi A."/>
            <person name="Culley D."/>
            <person name="Magnuson J.K."/>
            <person name="James T.Y."/>
            <person name="O'Malley M.A."/>
            <person name="Stajich J.E."/>
            <person name="Spatafora J.W."/>
            <person name="Visel A."/>
            <person name="Grigoriev I.V."/>
        </authorList>
    </citation>
    <scope>NUCLEOTIDE SEQUENCE [LARGE SCALE GENOMIC DNA]</scope>
    <source>
        <strain evidence="2 3">ATCC 12442</strain>
    </source>
</reference>
<dbReference type="Gene3D" id="3.30.559.10">
    <property type="entry name" value="Chloramphenicol acetyltransferase-like domain"/>
    <property type="match status" value="2"/>
</dbReference>
<keyword evidence="3" id="KW-1185">Reference proteome</keyword>
<keyword evidence="1" id="KW-0808">Transferase</keyword>
<organism evidence="2 3">
    <name type="scientific">Linderina pennispora</name>
    <dbReference type="NCBI Taxonomy" id="61395"/>
    <lineage>
        <taxon>Eukaryota</taxon>
        <taxon>Fungi</taxon>
        <taxon>Fungi incertae sedis</taxon>
        <taxon>Zoopagomycota</taxon>
        <taxon>Kickxellomycotina</taxon>
        <taxon>Kickxellomycetes</taxon>
        <taxon>Kickxellales</taxon>
        <taxon>Kickxellaceae</taxon>
        <taxon>Linderina</taxon>
    </lineage>
</organism>
<dbReference type="EMBL" id="MCFD01000002">
    <property type="protein sequence ID" value="ORX73282.1"/>
    <property type="molecule type" value="Genomic_DNA"/>
</dbReference>
<dbReference type="STRING" id="61395.A0A1Y1WII1"/>
<protein>
    <recommendedName>
        <fullName evidence="4">Transferase-domain-containing protein</fullName>
    </recommendedName>
</protein>
<accession>A0A1Y1WII1</accession>
<evidence type="ECO:0000313" key="2">
    <source>
        <dbReference type="EMBL" id="ORX73282.1"/>
    </source>
</evidence>
<comment type="caution">
    <text evidence="2">The sequence shown here is derived from an EMBL/GenBank/DDBJ whole genome shotgun (WGS) entry which is preliminary data.</text>
</comment>
<name>A0A1Y1WII1_9FUNG</name>
<proteinExistence type="predicted"/>
<dbReference type="PANTHER" id="PTHR31642:SF310">
    <property type="entry name" value="FATTY ALCOHOL:CAFFEOYL-COA ACYLTRANSFERASE"/>
    <property type="match status" value="1"/>
</dbReference>
<dbReference type="GO" id="GO:0016747">
    <property type="term" value="F:acyltransferase activity, transferring groups other than amino-acyl groups"/>
    <property type="evidence" value="ECO:0007669"/>
    <property type="project" value="TreeGrafter"/>
</dbReference>
<dbReference type="GeneID" id="63806305"/>
<dbReference type="Pfam" id="PF02458">
    <property type="entry name" value="Transferase"/>
    <property type="match status" value="1"/>
</dbReference>
<dbReference type="AlphaFoldDB" id="A0A1Y1WII1"/>
<gene>
    <name evidence="2" type="ORF">DL89DRAFT_281876</name>
</gene>
<sequence>MTVDEFTGSVVSQDIHVNVMDITVTCYNTQLISFYENSAGDTDFMDSTKLEKGFYRALSALPVYAGEYRVCEREGVKLVVDKNNLNMPGYLESTSDIPFGSIKASNYNPKSWPPGLMSDRAIPLPDAKTGKTKMLSVHIVRFRDNSGVALFVSGCHGVADGEGFYRFIQRWADETRVLVDGAPAPTEGFHFDRAILLDSPDSVQKALDPNRVAYLQSVLSIPRNQAVYDKIVADRNEGNLYRVDRDILDNLRKEVLRSAPDGTRLSTNDVLAALISKTLAQATKDVLNLGENQVPAPIERSDAVHLQKISIPYNVRPLYGAPAVNYVGNALILPSFAHPLESGASETTSESIADVAVKIRNAVNSVQKNYATEYYSTLERSPTSFALPLSPADTAVKSAIVVTSHVRFKIYSADFGYGIPDFATPRPYLAKVGVKIQPVRPPSRDFYVSFVDTPAMIRSIRKNRFWSSVAEVVF</sequence>
<dbReference type="GO" id="GO:0044550">
    <property type="term" value="P:secondary metabolite biosynthetic process"/>
    <property type="evidence" value="ECO:0007669"/>
    <property type="project" value="TreeGrafter"/>
</dbReference>
<evidence type="ECO:0000313" key="3">
    <source>
        <dbReference type="Proteomes" id="UP000193922"/>
    </source>
</evidence>
<dbReference type="PANTHER" id="PTHR31642">
    <property type="entry name" value="TRICHOTHECENE 3-O-ACETYLTRANSFERASE"/>
    <property type="match status" value="1"/>
</dbReference>
<dbReference type="OrthoDB" id="1862401at2759"/>
<dbReference type="Proteomes" id="UP000193922">
    <property type="component" value="Unassembled WGS sequence"/>
</dbReference>
<evidence type="ECO:0008006" key="4">
    <source>
        <dbReference type="Google" id="ProtNLM"/>
    </source>
</evidence>